<dbReference type="InterPro" id="IPR029063">
    <property type="entry name" value="SAM-dependent_MTases_sf"/>
</dbReference>
<dbReference type="Proteomes" id="UP000535511">
    <property type="component" value="Unassembled WGS sequence"/>
</dbReference>
<dbReference type="SUPFAM" id="SSF53335">
    <property type="entry name" value="S-adenosyl-L-methionine-dependent methyltransferases"/>
    <property type="match status" value="1"/>
</dbReference>
<protein>
    <submittedName>
        <fullName evidence="2">Trans-aconitate methyltransferase</fullName>
    </submittedName>
</protein>
<dbReference type="InterPro" id="IPR041698">
    <property type="entry name" value="Methyltransf_25"/>
</dbReference>
<dbReference type="EMBL" id="JACCBG010000001">
    <property type="protein sequence ID" value="NYD42348.1"/>
    <property type="molecule type" value="Genomic_DNA"/>
</dbReference>
<organism evidence="2 3">
    <name type="scientific">Nocardioides panaciterrulae</name>
    <dbReference type="NCBI Taxonomy" id="661492"/>
    <lineage>
        <taxon>Bacteria</taxon>
        <taxon>Bacillati</taxon>
        <taxon>Actinomycetota</taxon>
        <taxon>Actinomycetes</taxon>
        <taxon>Propionibacteriales</taxon>
        <taxon>Nocardioidaceae</taxon>
        <taxon>Nocardioides</taxon>
    </lineage>
</organism>
<sequence length="171" mass="18803">MVVQTIPPRIRWAVEMMDIQPADHVLEIGCGPGAGAELICSRLQSGKLFAIDRSESGVDRTKRRNAKYVDAGRLTVRQIDLATLRVPVKRLTKVFAFNVNLFWVRDCADEVALLHERVLPGGAVYLFYEANRSELVPTMVQKTSAALSGAGFRVSVVEQKAPAVVGIIGKR</sequence>
<proteinExistence type="predicted"/>
<evidence type="ECO:0000259" key="1">
    <source>
        <dbReference type="Pfam" id="PF13649"/>
    </source>
</evidence>
<dbReference type="GO" id="GO:0008168">
    <property type="term" value="F:methyltransferase activity"/>
    <property type="evidence" value="ECO:0007669"/>
    <property type="project" value="UniProtKB-KW"/>
</dbReference>
<keyword evidence="2" id="KW-0489">Methyltransferase</keyword>
<dbReference type="GO" id="GO:0032259">
    <property type="term" value="P:methylation"/>
    <property type="evidence" value="ECO:0007669"/>
    <property type="project" value="UniProtKB-KW"/>
</dbReference>
<dbReference type="RefSeq" id="WP_179663996.1">
    <property type="nucleotide sequence ID" value="NZ_JACCBG010000001.1"/>
</dbReference>
<dbReference type="Pfam" id="PF13649">
    <property type="entry name" value="Methyltransf_25"/>
    <property type="match status" value="1"/>
</dbReference>
<dbReference type="AlphaFoldDB" id="A0A7Y9E726"/>
<feature type="domain" description="Methyltransferase" evidence="1">
    <location>
        <begin position="25"/>
        <end position="122"/>
    </location>
</feature>
<comment type="caution">
    <text evidence="2">The sequence shown here is derived from an EMBL/GenBank/DDBJ whole genome shotgun (WGS) entry which is preliminary data.</text>
</comment>
<evidence type="ECO:0000313" key="2">
    <source>
        <dbReference type="EMBL" id="NYD42348.1"/>
    </source>
</evidence>
<name>A0A7Y9E726_9ACTN</name>
<keyword evidence="3" id="KW-1185">Reference proteome</keyword>
<gene>
    <name evidence="2" type="ORF">BJZ21_002431</name>
</gene>
<dbReference type="Gene3D" id="3.40.50.150">
    <property type="entry name" value="Vaccinia Virus protein VP39"/>
    <property type="match status" value="1"/>
</dbReference>
<keyword evidence="2" id="KW-0808">Transferase</keyword>
<dbReference type="CDD" id="cd02440">
    <property type="entry name" value="AdoMet_MTases"/>
    <property type="match status" value="1"/>
</dbReference>
<accession>A0A7Y9E726</accession>
<evidence type="ECO:0000313" key="3">
    <source>
        <dbReference type="Proteomes" id="UP000535511"/>
    </source>
</evidence>
<reference evidence="2 3" key="1">
    <citation type="submission" date="2020-07" db="EMBL/GenBank/DDBJ databases">
        <title>Sequencing the genomes of 1000 actinobacteria strains.</title>
        <authorList>
            <person name="Klenk H.-P."/>
        </authorList>
    </citation>
    <scope>NUCLEOTIDE SEQUENCE [LARGE SCALE GENOMIC DNA]</scope>
    <source>
        <strain evidence="2 3">DSM 21350</strain>
    </source>
</reference>